<keyword evidence="4" id="KW-1185">Reference proteome</keyword>
<dbReference type="GO" id="GO:0008276">
    <property type="term" value="F:protein methyltransferase activity"/>
    <property type="evidence" value="ECO:0007669"/>
    <property type="project" value="UniProtKB-ARBA"/>
</dbReference>
<evidence type="ECO:0000259" key="2">
    <source>
        <dbReference type="PROSITE" id="PS50280"/>
    </source>
</evidence>
<dbReference type="GO" id="GO:0008757">
    <property type="term" value="F:S-adenosylmethionine-dependent methyltransferase activity"/>
    <property type="evidence" value="ECO:0007669"/>
    <property type="project" value="UniProtKB-ARBA"/>
</dbReference>
<feature type="domain" description="SET" evidence="2">
    <location>
        <begin position="200"/>
        <end position="311"/>
    </location>
</feature>
<name>A0A8S4G4C9_PLUXY</name>
<dbReference type="InterPro" id="IPR001214">
    <property type="entry name" value="SET_dom"/>
</dbReference>
<organism evidence="3 4">
    <name type="scientific">Plutella xylostella</name>
    <name type="common">Diamondback moth</name>
    <name type="synonym">Plutella maculipennis</name>
    <dbReference type="NCBI Taxonomy" id="51655"/>
    <lineage>
        <taxon>Eukaryota</taxon>
        <taxon>Metazoa</taxon>
        <taxon>Ecdysozoa</taxon>
        <taxon>Arthropoda</taxon>
        <taxon>Hexapoda</taxon>
        <taxon>Insecta</taxon>
        <taxon>Pterygota</taxon>
        <taxon>Neoptera</taxon>
        <taxon>Endopterygota</taxon>
        <taxon>Lepidoptera</taxon>
        <taxon>Glossata</taxon>
        <taxon>Ditrysia</taxon>
        <taxon>Yponomeutoidea</taxon>
        <taxon>Plutellidae</taxon>
        <taxon>Plutella</taxon>
    </lineage>
</organism>
<dbReference type="SMART" id="SM00317">
    <property type="entry name" value="SET"/>
    <property type="match status" value="1"/>
</dbReference>
<dbReference type="Gene3D" id="2.170.270.10">
    <property type="entry name" value="SET domain"/>
    <property type="match status" value="2"/>
</dbReference>
<feature type="region of interest" description="Disordered" evidence="1">
    <location>
        <begin position="336"/>
        <end position="368"/>
    </location>
</feature>
<reference evidence="3" key="1">
    <citation type="submission" date="2020-11" db="EMBL/GenBank/DDBJ databases">
        <authorList>
            <person name="Whiteford S."/>
        </authorList>
    </citation>
    <scope>NUCLEOTIDE SEQUENCE</scope>
</reference>
<gene>
    <name evidence="3" type="ORF">PLXY2_LOCUS12958</name>
</gene>
<dbReference type="PROSITE" id="PS50280">
    <property type="entry name" value="SET"/>
    <property type="match status" value="1"/>
</dbReference>
<evidence type="ECO:0000313" key="4">
    <source>
        <dbReference type="Proteomes" id="UP000653454"/>
    </source>
</evidence>
<proteinExistence type="predicted"/>
<dbReference type="GO" id="GO:0008170">
    <property type="term" value="F:N-methyltransferase activity"/>
    <property type="evidence" value="ECO:0007669"/>
    <property type="project" value="UniProtKB-ARBA"/>
</dbReference>
<evidence type="ECO:0000256" key="1">
    <source>
        <dbReference type="SAM" id="MobiDB-lite"/>
    </source>
</evidence>
<comment type="caution">
    <text evidence="3">The sequence shown here is derived from an EMBL/GenBank/DDBJ whole genome shotgun (WGS) entry which is preliminary data.</text>
</comment>
<sequence>MSRFNLRKKPRISYYEPDEPNLDEYIYCSRCGDYVYEYCSIHGALLVVPDDKVPPDCPAPAWVPRAALTIPSTFLHIAPSTIPGSIYCTYSLGAPGLPRAALTIPSTFLHIAPSTIPGSIYCTYSLGAPGLPRAALTIPSTFLHIAPSTIPGAPGLPRAALTIPSTFLHIAPSTIPGSIYCTYSLGAPGLPRAALTIPSTFLHIAPSTIPGAGLGVFSSLTLPAGVRFGPYRGARAARPASDYCWQLYDSQRRPTGVVDAWDASRSNWMRFVNCSRHSLEQNLLAFQYQGEIYYRTMRIIPRHSELLVYYGSEFAHRLGVDVRRYNAPRAASGAANINKQTKLVESPAEKPNEEQSQNTPTLSRDKTSEIEVVPQINDDLALTPWARVGHRRKMQMILK</sequence>
<dbReference type="EMBL" id="CAJHNJ030000083">
    <property type="protein sequence ID" value="CAG9134684.1"/>
    <property type="molecule type" value="Genomic_DNA"/>
</dbReference>
<dbReference type="InterPro" id="IPR046341">
    <property type="entry name" value="SET_dom_sf"/>
</dbReference>
<dbReference type="Proteomes" id="UP000653454">
    <property type="component" value="Unassembled WGS sequence"/>
</dbReference>
<evidence type="ECO:0000313" key="3">
    <source>
        <dbReference type="EMBL" id="CAG9134684.1"/>
    </source>
</evidence>
<dbReference type="AlphaFoldDB" id="A0A8S4G4C9"/>
<dbReference type="Pfam" id="PF21549">
    <property type="entry name" value="PRDM2_PR"/>
    <property type="match status" value="1"/>
</dbReference>
<protein>
    <submittedName>
        <fullName evidence="3">(diamondback moth) hypothetical protein</fullName>
    </submittedName>
</protein>
<dbReference type="SUPFAM" id="SSF82199">
    <property type="entry name" value="SET domain"/>
    <property type="match status" value="1"/>
</dbReference>
<accession>A0A8S4G4C9</accession>